<comment type="caution">
    <text evidence="3">The sequence shown here is derived from an EMBL/GenBank/DDBJ whole genome shotgun (WGS) entry which is preliminary data.</text>
</comment>
<feature type="transmembrane region" description="Helical" evidence="2">
    <location>
        <begin position="87"/>
        <end position="108"/>
    </location>
</feature>
<reference evidence="3 4" key="1">
    <citation type="submission" date="2018-12" db="EMBL/GenBank/DDBJ databases">
        <authorList>
            <person name="Yang Y."/>
        </authorList>
    </citation>
    <scope>NUCLEOTIDE SEQUENCE [LARGE SCALE GENOMIC DNA]</scope>
    <source>
        <strain evidence="3 4">L-25-5w-1</strain>
    </source>
</reference>
<keyword evidence="4" id="KW-1185">Reference proteome</keyword>
<dbReference type="Proteomes" id="UP000277007">
    <property type="component" value="Unassembled WGS sequence"/>
</dbReference>
<accession>A0A3S0HTT7</accession>
<dbReference type="OrthoDB" id="8957526at2"/>
<keyword evidence="2" id="KW-1133">Transmembrane helix</keyword>
<evidence type="ECO:0000313" key="4">
    <source>
        <dbReference type="Proteomes" id="UP000277007"/>
    </source>
</evidence>
<dbReference type="EMBL" id="RXMA01000041">
    <property type="protein sequence ID" value="RTR14170.1"/>
    <property type="molecule type" value="Genomic_DNA"/>
</dbReference>
<feature type="region of interest" description="Disordered" evidence="1">
    <location>
        <begin position="1"/>
        <end position="21"/>
    </location>
</feature>
<evidence type="ECO:0008006" key="5">
    <source>
        <dbReference type="Google" id="ProtNLM"/>
    </source>
</evidence>
<evidence type="ECO:0000313" key="3">
    <source>
        <dbReference type="EMBL" id="RTR14170.1"/>
    </source>
</evidence>
<feature type="transmembrane region" description="Helical" evidence="2">
    <location>
        <begin position="351"/>
        <end position="367"/>
    </location>
</feature>
<feature type="transmembrane region" description="Helical" evidence="2">
    <location>
        <begin position="114"/>
        <end position="137"/>
    </location>
</feature>
<feature type="transmembrane region" description="Helical" evidence="2">
    <location>
        <begin position="285"/>
        <end position="304"/>
    </location>
</feature>
<evidence type="ECO:0000256" key="1">
    <source>
        <dbReference type="SAM" id="MobiDB-lite"/>
    </source>
</evidence>
<evidence type="ECO:0000256" key="2">
    <source>
        <dbReference type="SAM" id="Phobius"/>
    </source>
</evidence>
<organism evidence="3 4">
    <name type="scientific">Azospirillum griseum</name>
    <dbReference type="NCBI Taxonomy" id="2496639"/>
    <lineage>
        <taxon>Bacteria</taxon>
        <taxon>Pseudomonadati</taxon>
        <taxon>Pseudomonadota</taxon>
        <taxon>Alphaproteobacteria</taxon>
        <taxon>Rhodospirillales</taxon>
        <taxon>Azospirillaceae</taxon>
        <taxon>Azospirillum</taxon>
    </lineage>
</organism>
<feature type="transmembrane region" description="Helical" evidence="2">
    <location>
        <begin position="61"/>
        <end position="80"/>
    </location>
</feature>
<dbReference type="RefSeq" id="WP_126620292.1">
    <property type="nucleotide sequence ID" value="NZ_JBHUCY010000076.1"/>
</dbReference>
<keyword evidence="2" id="KW-0812">Transmembrane</keyword>
<proteinExistence type="predicted"/>
<dbReference type="AlphaFoldDB" id="A0A3S0HTT7"/>
<feature type="transmembrane region" description="Helical" evidence="2">
    <location>
        <begin position="208"/>
        <end position="226"/>
    </location>
</feature>
<keyword evidence="2" id="KW-0472">Membrane</keyword>
<protein>
    <recommendedName>
        <fullName evidence="5">O-antigen ligase domain-containing protein</fullName>
    </recommendedName>
</protein>
<feature type="transmembrane region" description="Helical" evidence="2">
    <location>
        <begin position="149"/>
        <end position="167"/>
    </location>
</feature>
<feature type="transmembrane region" description="Helical" evidence="2">
    <location>
        <begin position="34"/>
        <end position="55"/>
    </location>
</feature>
<feature type="compositionally biased region" description="Basic and acidic residues" evidence="1">
    <location>
        <begin position="1"/>
        <end position="11"/>
    </location>
</feature>
<feature type="transmembrane region" description="Helical" evidence="2">
    <location>
        <begin position="388"/>
        <end position="413"/>
    </location>
</feature>
<feature type="transmembrane region" description="Helical" evidence="2">
    <location>
        <begin position="233"/>
        <end position="250"/>
    </location>
</feature>
<gene>
    <name evidence="3" type="ORF">EJ903_24100</name>
</gene>
<feature type="transmembrane region" description="Helical" evidence="2">
    <location>
        <begin position="433"/>
        <end position="457"/>
    </location>
</feature>
<name>A0A3S0HTT7_9PROT</name>
<feature type="transmembrane region" description="Helical" evidence="2">
    <location>
        <begin position="256"/>
        <end position="273"/>
    </location>
</feature>
<sequence>MPLSSRSHDQRFGPLPTTMERKSTDGREIIRRRMVSLCLIFFITVVITGPLRKWISPEDHQYIAFMHMPILALIYFYCLMFQLWPKIRFLLAASILISISVIILAVIQAMSGSIVVFEVATSAWIGYFAFIPLCYIIADYFTRRDVERFAVVSMVLMFANAAIMYVQKDYRMDDAINQGFGETSDNVFSGLNLIDELTRPMGLFTSPLANSIFITLTMSLCWAFFITSRRTRLGGWFFWPALIATGASLTLAGSRYAVLSFALMIVVTIGAGIMTPRAGRRIRGLAQALAAVVMVSAITLTVFGENADILSKRFSAAWTEEENVYRSGTLSRLFLETDIDEILENMGDTPFLGYGLGTGSNAAYILGHIPEELYREAPWAKHVNDLGVFFAALYIALRIAFVIGALAEAVGVLRRYGDPAALVLLSQSGVQMAVGQTASHVVVGPLTWLFFGLLLAWTRQARAGEEQPTA</sequence>